<comment type="caution">
    <text evidence="1">The sequence shown here is derived from an EMBL/GenBank/DDBJ whole genome shotgun (WGS) entry which is preliminary data.</text>
</comment>
<sequence>MRDFNGDDLVTGRRYNLYVGDNQISEKSTSLYYEDWAGNPYPYAREVGIRGTLIVTLSNILAPESVGEIIYPSTSLYIRVNSYPNPQYNYLQFGAFSGYPVIGAKGGSTSCPECQWQLDTPLRIYAPMPGGSGYSNGIVNKYLDNAGYASRLKAFNPGEWLFWGTKTQPPRDLDRFIFVPFD</sequence>
<evidence type="ECO:0000313" key="1">
    <source>
        <dbReference type="EMBL" id="PGO63856.1"/>
    </source>
</evidence>
<name>A0A9X7C725_BACCE</name>
<dbReference type="Proteomes" id="UP000223834">
    <property type="component" value="Unassembled WGS sequence"/>
</dbReference>
<gene>
    <name evidence="1" type="ORF">CN980_25960</name>
</gene>
<dbReference type="AlphaFoldDB" id="A0A9X7C725"/>
<dbReference type="EMBL" id="NUIQ01000265">
    <property type="protein sequence ID" value="PGO63856.1"/>
    <property type="molecule type" value="Genomic_DNA"/>
</dbReference>
<proteinExistence type="predicted"/>
<reference evidence="1 2" key="1">
    <citation type="submission" date="2017-09" db="EMBL/GenBank/DDBJ databases">
        <title>Large-scale bioinformatics analysis of Bacillus genomes uncovers conserved roles of natural products in bacterial physiology.</title>
        <authorList>
            <consortium name="Agbiome Team Llc"/>
            <person name="Bleich R.M."/>
            <person name="Grubbs K.J."/>
            <person name="Santa Maria K.C."/>
            <person name="Allen S.E."/>
            <person name="Farag S."/>
            <person name="Shank E.A."/>
            <person name="Bowers A."/>
        </authorList>
    </citation>
    <scope>NUCLEOTIDE SEQUENCE [LARGE SCALE GENOMIC DNA]</scope>
    <source>
        <strain evidence="1 2">AFS049141</strain>
    </source>
</reference>
<evidence type="ECO:0000313" key="2">
    <source>
        <dbReference type="Proteomes" id="UP000223834"/>
    </source>
</evidence>
<protein>
    <submittedName>
        <fullName evidence="1">Uncharacterized protein</fullName>
    </submittedName>
</protein>
<organism evidence="1 2">
    <name type="scientific">Bacillus cereus</name>
    <dbReference type="NCBI Taxonomy" id="1396"/>
    <lineage>
        <taxon>Bacteria</taxon>
        <taxon>Bacillati</taxon>
        <taxon>Bacillota</taxon>
        <taxon>Bacilli</taxon>
        <taxon>Bacillales</taxon>
        <taxon>Bacillaceae</taxon>
        <taxon>Bacillus</taxon>
        <taxon>Bacillus cereus group</taxon>
    </lineage>
</organism>
<accession>A0A9X7C725</accession>